<sequence length="176" mass="19449">MAARPVLLLLLLCFLPLFFAPTSSDLQAIKEVCSYTTHEALCVAALLSDPNSAAADYRKLAQIALDLSFLNASDNTLFTQRLLDATKDYSDRVTVRVCLDFYEKEIVPHMKEAEEYIYAHDYDKTINEMAICIVAANNCGDNLGRGGMGRSALAGRTATQVSLCEITQVLLTLLRY</sequence>
<feature type="domain" description="Pectinesterase inhibitor" evidence="5">
    <location>
        <begin position="24"/>
        <end position="170"/>
    </location>
</feature>
<dbReference type="SMART" id="SM00856">
    <property type="entry name" value="PMEI"/>
    <property type="match status" value="1"/>
</dbReference>
<dbReference type="InterPro" id="IPR035513">
    <property type="entry name" value="Invertase/methylesterase_inhib"/>
</dbReference>
<dbReference type="NCBIfam" id="TIGR01614">
    <property type="entry name" value="PME_inhib"/>
    <property type="match status" value="1"/>
</dbReference>
<dbReference type="AlphaFoldDB" id="A0AAV7DYP0"/>
<name>A0AAV7DYP0_ARIFI</name>
<dbReference type="InterPro" id="IPR052421">
    <property type="entry name" value="PCW_Enzyme_Inhibitor"/>
</dbReference>
<feature type="signal peptide" evidence="4">
    <location>
        <begin position="1"/>
        <end position="24"/>
    </location>
</feature>
<proteinExistence type="inferred from homology"/>
<evidence type="ECO:0000313" key="6">
    <source>
        <dbReference type="EMBL" id="KAG9441144.1"/>
    </source>
</evidence>
<keyword evidence="2" id="KW-1015">Disulfide bond</keyword>
<comment type="similarity">
    <text evidence="3">Belongs to the PMEI family.</text>
</comment>
<accession>A0AAV7DYP0</accession>
<dbReference type="InterPro" id="IPR006501">
    <property type="entry name" value="Pectinesterase_inhib_dom"/>
</dbReference>
<evidence type="ECO:0000256" key="2">
    <source>
        <dbReference type="ARBA" id="ARBA00023157"/>
    </source>
</evidence>
<keyword evidence="1 4" id="KW-0732">Signal</keyword>
<dbReference type="Pfam" id="PF04043">
    <property type="entry name" value="PMEI"/>
    <property type="match status" value="1"/>
</dbReference>
<evidence type="ECO:0000313" key="7">
    <source>
        <dbReference type="Proteomes" id="UP000825729"/>
    </source>
</evidence>
<protein>
    <recommendedName>
        <fullName evidence="5">Pectinesterase inhibitor domain-containing protein</fullName>
    </recommendedName>
</protein>
<reference evidence="6 7" key="1">
    <citation type="submission" date="2021-07" db="EMBL/GenBank/DDBJ databases">
        <title>The Aristolochia fimbriata genome: insights into angiosperm evolution, floral development and chemical biosynthesis.</title>
        <authorList>
            <person name="Jiao Y."/>
        </authorList>
    </citation>
    <scope>NUCLEOTIDE SEQUENCE [LARGE SCALE GENOMIC DNA]</scope>
    <source>
        <strain evidence="6">IBCAS-2021</strain>
        <tissue evidence="6">Leaf</tissue>
    </source>
</reference>
<keyword evidence="7" id="KW-1185">Reference proteome</keyword>
<dbReference type="PANTHER" id="PTHR36710:SF18">
    <property type="entry name" value="PECTINESTERASE INHIBITOR 5-RELATED"/>
    <property type="match status" value="1"/>
</dbReference>
<evidence type="ECO:0000256" key="4">
    <source>
        <dbReference type="SAM" id="SignalP"/>
    </source>
</evidence>
<evidence type="ECO:0000256" key="3">
    <source>
        <dbReference type="ARBA" id="ARBA00038471"/>
    </source>
</evidence>
<comment type="caution">
    <text evidence="6">The sequence shown here is derived from an EMBL/GenBank/DDBJ whole genome shotgun (WGS) entry which is preliminary data.</text>
</comment>
<evidence type="ECO:0000256" key="1">
    <source>
        <dbReference type="ARBA" id="ARBA00022729"/>
    </source>
</evidence>
<dbReference type="Proteomes" id="UP000825729">
    <property type="component" value="Unassembled WGS sequence"/>
</dbReference>
<evidence type="ECO:0000259" key="5">
    <source>
        <dbReference type="SMART" id="SM00856"/>
    </source>
</evidence>
<dbReference type="GO" id="GO:0004857">
    <property type="term" value="F:enzyme inhibitor activity"/>
    <property type="evidence" value="ECO:0007669"/>
    <property type="project" value="InterPro"/>
</dbReference>
<dbReference type="SUPFAM" id="SSF101148">
    <property type="entry name" value="Plant invertase/pectin methylesterase inhibitor"/>
    <property type="match status" value="1"/>
</dbReference>
<feature type="chain" id="PRO_5043843395" description="Pectinesterase inhibitor domain-containing protein" evidence="4">
    <location>
        <begin position="25"/>
        <end position="176"/>
    </location>
</feature>
<organism evidence="6 7">
    <name type="scientific">Aristolochia fimbriata</name>
    <name type="common">White veined hardy Dutchman's pipe vine</name>
    <dbReference type="NCBI Taxonomy" id="158543"/>
    <lineage>
        <taxon>Eukaryota</taxon>
        <taxon>Viridiplantae</taxon>
        <taxon>Streptophyta</taxon>
        <taxon>Embryophyta</taxon>
        <taxon>Tracheophyta</taxon>
        <taxon>Spermatophyta</taxon>
        <taxon>Magnoliopsida</taxon>
        <taxon>Magnoliidae</taxon>
        <taxon>Piperales</taxon>
        <taxon>Aristolochiaceae</taxon>
        <taxon>Aristolochia</taxon>
    </lineage>
</organism>
<dbReference type="Gene3D" id="1.20.140.40">
    <property type="entry name" value="Invertase/pectin methylesterase inhibitor family protein"/>
    <property type="match status" value="1"/>
</dbReference>
<dbReference type="PANTHER" id="PTHR36710">
    <property type="entry name" value="PECTINESTERASE INHIBITOR-LIKE"/>
    <property type="match status" value="1"/>
</dbReference>
<gene>
    <name evidence="6" type="ORF">H6P81_016998</name>
</gene>
<dbReference type="EMBL" id="JAINDJ010000007">
    <property type="protein sequence ID" value="KAG9441144.1"/>
    <property type="molecule type" value="Genomic_DNA"/>
</dbReference>